<feature type="transmembrane region" description="Helical" evidence="1">
    <location>
        <begin position="60"/>
        <end position="85"/>
    </location>
</feature>
<accession>A0A5C4JNK6</accession>
<comment type="caution">
    <text evidence="2">The sequence shown here is derived from an EMBL/GenBank/DDBJ whole genome shotgun (WGS) entry which is preliminary data.</text>
</comment>
<dbReference type="AlphaFoldDB" id="A0A5C4JNK6"/>
<dbReference type="EMBL" id="VCLB01000008">
    <property type="protein sequence ID" value="TNB46870.1"/>
    <property type="molecule type" value="Genomic_DNA"/>
</dbReference>
<organism evidence="2 3">
    <name type="scientific">Martelella lutilitoris</name>
    <dbReference type="NCBI Taxonomy" id="2583532"/>
    <lineage>
        <taxon>Bacteria</taxon>
        <taxon>Pseudomonadati</taxon>
        <taxon>Pseudomonadota</taxon>
        <taxon>Alphaproteobacteria</taxon>
        <taxon>Hyphomicrobiales</taxon>
        <taxon>Aurantimonadaceae</taxon>
        <taxon>Martelella</taxon>
    </lineage>
</organism>
<evidence type="ECO:0000313" key="3">
    <source>
        <dbReference type="Proteomes" id="UP000307874"/>
    </source>
</evidence>
<proteinExistence type="predicted"/>
<dbReference type="RefSeq" id="WP_138749309.1">
    <property type="nucleotide sequence ID" value="NZ_VCLB01000008.1"/>
</dbReference>
<reference evidence="2 3" key="1">
    <citation type="submission" date="2019-06" db="EMBL/GenBank/DDBJ databases">
        <title>Martelella lutilitoris sp. nov., isolated from a tidal mudflat.</title>
        <authorList>
            <person name="Kim Y.-J."/>
        </authorList>
    </citation>
    <scope>NUCLEOTIDE SEQUENCE [LARGE SCALE GENOMIC DNA]</scope>
    <source>
        <strain evidence="2 3">GH2-6</strain>
    </source>
</reference>
<name>A0A5C4JNK6_9HYPH</name>
<protein>
    <submittedName>
        <fullName evidence="2">Uncharacterized protein</fullName>
    </submittedName>
</protein>
<feature type="transmembrane region" description="Helical" evidence="1">
    <location>
        <begin position="7"/>
        <end position="24"/>
    </location>
</feature>
<keyword evidence="1" id="KW-0472">Membrane</keyword>
<keyword evidence="1" id="KW-0812">Transmembrane</keyword>
<gene>
    <name evidence="2" type="ORF">FF124_15035</name>
</gene>
<feature type="transmembrane region" description="Helical" evidence="1">
    <location>
        <begin position="36"/>
        <end position="53"/>
    </location>
</feature>
<dbReference type="Proteomes" id="UP000307874">
    <property type="component" value="Unassembled WGS sequence"/>
</dbReference>
<evidence type="ECO:0000256" key="1">
    <source>
        <dbReference type="SAM" id="Phobius"/>
    </source>
</evidence>
<keyword evidence="3" id="KW-1185">Reference proteome</keyword>
<dbReference type="OrthoDB" id="10002152at2"/>
<keyword evidence="1" id="KW-1133">Transmembrane helix</keyword>
<sequence>MRYVHKYRLFISWIIINALLPYIFHEWHLVTIENAMYLSPIIMIVLQVLNLVFLRENRLLLVLTILLNLFGFVMVGYFSIVYAIYPLITVVLLPLV</sequence>
<evidence type="ECO:0000313" key="2">
    <source>
        <dbReference type="EMBL" id="TNB46870.1"/>
    </source>
</evidence>